<dbReference type="EMBL" id="BSTI01000004">
    <property type="protein sequence ID" value="GLY65619.1"/>
    <property type="molecule type" value="Genomic_DNA"/>
</dbReference>
<dbReference type="InterPro" id="IPR011008">
    <property type="entry name" value="Dimeric_a/b-barrel"/>
</dbReference>
<dbReference type="RefSeq" id="WP_027940808.1">
    <property type="nucleotide sequence ID" value="NZ_BSTI01000004.1"/>
</dbReference>
<organism evidence="1 2">
    <name type="scientific">Amycolatopsis taiwanensis</name>
    <dbReference type="NCBI Taxonomy" id="342230"/>
    <lineage>
        <taxon>Bacteria</taxon>
        <taxon>Bacillati</taxon>
        <taxon>Actinomycetota</taxon>
        <taxon>Actinomycetes</taxon>
        <taxon>Pseudonocardiales</taxon>
        <taxon>Pseudonocardiaceae</taxon>
        <taxon>Amycolatopsis</taxon>
    </lineage>
</organism>
<accession>A0A9W6VG66</accession>
<name>A0A9W6VG66_9PSEU</name>
<keyword evidence="2" id="KW-1185">Reference proteome</keyword>
<evidence type="ECO:0008006" key="3">
    <source>
        <dbReference type="Google" id="ProtNLM"/>
    </source>
</evidence>
<dbReference type="AlphaFoldDB" id="A0A9W6VG66"/>
<evidence type="ECO:0000313" key="1">
    <source>
        <dbReference type="EMBL" id="GLY65619.1"/>
    </source>
</evidence>
<dbReference type="SUPFAM" id="SSF54909">
    <property type="entry name" value="Dimeric alpha+beta barrel"/>
    <property type="match status" value="1"/>
</dbReference>
<proteinExistence type="predicted"/>
<sequence>MFMQIIQAEVGNAEGVRAAMDRWPRDLGPGAEGWLDATYGLTDDGKYIAVVRFESEEAARRNSERPEQAEWWRELSANFAGDVTFHNCRDVTLLAGGGLDEAGFVQILQGHLRDRNDRKRAHELVDASGDLMSRHRPDIMGAMVAIDEDDFFTETVAFTTEAAAREAERAEIAPGVARVIREEMSLLDDPAFVDLHHPSFAAHR</sequence>
<protein>
    <recommendedName>
        <fullName evidence="3">ABM domain-containing protein</fullName>
    </recommendedName>
</protein>
<evidence type="ECO:0000313" key="2">
    <source>
        <dbReference type="Proteomes" id="UP001165136"/>
    </source>
</evidence>
<dbReference type="Proteomes" id="UP001165136">
    <property type="component" value="Unassembled WGS sequence"/>
</dbReference>
<comment type="caution">
    <text evidence="1">The sequence shown here is derived from an EMBL/GenBank/DDBJ whole genome shotgun (WGS) entry which is preliminary data.</text>
</comment>
<gene>
    <name evidence="1" type="ORF">Atai01_22380</name>
</gene>
<reference evidence="1" key="1">
    <citation type="submission" date="2023-03" db="EMBL/GenBank/DDBJ databases">
        <title>Amycolatopsis taiwanensis NBRC 103393.</title>
        <authorList>
            <person name="Ichikawa N."/>
            <person name="Sato H."/>
            <person name="Tonouchi N."/>
        </authorList>
    </citation>
    <scope>NUCLEOTIDE SEQUENCE</scope>
    <source>
        <strain evidence="1">NBRC 103393</strain>
    </source>
</reference>